<proteinExistence type="predicted"/>
<dbReference type="Proteomes" id="UP001338125">
    <property type="component" value="Unassembled WGS sequence"/>
</dbReference>
<feature type="chain" id="PRO_5046498422" evidence="1">
    <location>
        <begin position="19"/>
        <end position="211"/>
    </location>
</feature>
<gene>
    <name evidence="2" type="ORF">PT974_07108</name>
</gene>
<feature type="signal peptide" evidence="1">
    <location>
        <begin position="1"/>
        <end position="18"/>
    </location>
</feature>
<keyword evidence="1" id="KW-0732">Signal</keyword>
<dbReference type="EMBL" id="JAVFKD010000012">
    <property type="protein sequence ID" value="KAK5993673.1"/>
    <property type="molecule type" value="Genomic_DNA"/>
</dbReference>
<keyword evidence="3" id="KW-1185">Reference proteome</keyword>
<name>A0ABR0SNB0_9HYPO</name>
<accession>A0ABR0SNB0</accession>
<comment type="caution">
    <text evidence="2">The sequence shown here is derived from an EMBL/GenBank/DDBJ whole genome shotgun (WGS) entry which is preliminary data.</text>
</comment>
<evidence type="ECO:0000256" key="1">
    <source>
        <dbReference type="SAM" id="SignalP"/>
    </source>
</evidence>
<protein>
    <submittedName>
        <fullName evidence="2">Uncharacterized protein</fullName>
    </submittedName>
</protein>
<evidence type="ECO:0000313" key="2">
    <source>
        <dbReference type="EMBL" id="KAK5993673.1"/>
    </source>
</evidence>
<organism evidence="2 3">
    <name type="scientific">Cladobotryum mycophilum</name>
    <dbReference type="NCBI Taxonomy" id="491253"/>
    <lineage>
        <taxon>Eukaryota</taxon>
        <taxon>Fungi</taxon>
        <taxon>Dikarya</taxon>
        <taxon>Ascomycota</taxon>
        <taxon>Pezizomycotina</taxon>
        <taxon>Sordariomycetes</taxon>
        <taxon>Hypocreomycetidae</taxon>
        <taxon>Hypocreales</taxon>
        <taxon>Hypocreaceae</taxon>
        <taxon>Cladobotryum</taxon>
    </lineage>
</organism>
<sequence>MRFFSHLTITLNIALAAAASIKEDCPPFPSSMLDFSSNFEQPVPPLVKSEFNTSFVQHKWNQNLSHITAGYMITSPSKNFVRADEAFEGGIATSFFDYSNVTKDGLVDNTLTTYNDGSSALVVWRGYVNSNYPIFAEDILVSAGAVFGGLVRRQFIQGRVAAWNIMYQGAIPVTIYVTNCNVMVGYEYFSPGERTKVITDYFNIRVDDSRS</sequence>
<evidence type="ECO:0000313" key="3">
    <source>
        <dbReference type="Proteomes" id="UP001338125"/>
    </source>
</evidence>
<reference evidence="2 3" key="1">
    <citation type="submission" date="2024-01" db="EMBL/GenBank/DDBJ databases">
        <title>Complete genome of Cladobotryum mycophilum ATHUM6906.</title>
        <authorList>
            <person name="Christinaki A.C."/>
            <person name="Myridakis A.I."/>
            <person name="Kouvelis V.N."/>
        </authorList>
    </citation>
    <scope>NUCLEOTIDE SEQUENCE [LARGE SCALE GENOMIC DNA]</scope>
    <source>
        <strain evidence="2 3">ATHUM6906</strain>
    </source>
</reference>